<dbReference type="InterPro" id="IPR023827">
    <property type="entry name" value="Peptidase_S8_Asp-AS"/>
</dbReference>
<comment type="similarity">
    <text evidence="1 7 8">Belongs to the peptidase S8 family.</text>
</comment>
<feature type="domain" description="Peptidase S8/S53" evidence="9">
    <location>
        <begin position="96"/>
        <end position="334"/>
    </location>
</feature>
<dbReference type="GO" id="GO:0006508">
    <property type="term" value="P:proteolysis"/>
    <property type="evidence" value="ECO:0007669"/>
    <property type="project" value="UniProtKB-KW"/>
</dbReference>
<protein>
    <recommendedName>
        <fullName evidence="6">subtilisin</fullName>
        <ecNumber evidence="6">3.4.21.62</ecNumber>
    </recommendedName>
</protein>
<dbReference type="PROSITE" id="PS51892">
    <property type="entry name" value="SUBTILASE"/>
    <property type="match status" value="1"/>
</dbReference>
<sequence>MSLLPIIVVAGAAAVFKGRFERLDTLPCGARRTFREAGKFEARRQLFGLHLWYDLDCEVNGSEPEPPAILAGDPLLAEQTSYKSIRAPRAWRVARGEEVVVQIVDTGIDDGHEDLRSSLWTNPGEIPGNNIDDDKNGYVDDVHGYNFADDSPSLLGGGLLSRRSHGSHVAGTVGATWNNSKGGRGVSAARLMIATTFGNHRIGGFAEAIAYAAENGARISSNSWSYRGTFPGDVKAALDYFEESGGIAVFAAGNDDTDLPVYPAAYARVVAVGATDDSGVRYYERPGLASNFGPWVNLTAPGVNIFSTQLHNGYGRDSGTSMACPHVAGAIALAAGTGASNDKIFHCLHAMPRLDAAFLVDCVRPTHPAAIRGIPWMVSPGDEERPPLSYRVDRAGVRCCSEIGGISLCDYDFQAVPFATAEQWCAQSNLALCTIDQLLVAQPRGTGCRGDHMSIWAAAADDDDDL</sequence>
<evidence type="ECO:0000256" key="5">
    <source>
        <dbReference type="ARBA" id="ARBA00023529"/>
    </source>
</evidence>
<dbReference type="Gene3D" id="3.40.50.200">
    <property type="entry name" value="Peptidase S8/S53 domain"/>
    <property type="match status" value="1"/>
</dbReference>
<proteinExistence type="inferred from homology"/>
<gene>
    <name evidence="10" type="ORF">CTAYLR_010444</name>
</gene>
<feature type="active site" description="Charge relay system" evidence="7">
    <location>
        <position position="321"/>
    </location>
</feature>
<comment type="caution">
    <text evidence="10">The sequence shown here is derived from an EMBL/GenBank/DDBJ whole genome shotgun (WGS) entry which is preliminary data.</text>
</comment>
<dbReference type="InterPro" id="IPR036852">
    <property type="entry name" value="Peptidase_S8/S53_dom_sf"/>
</dbReference>
<dbReference type="InterPro" id="IPR015500">
    <property type="entry name" value="Peptidase_S8_subtilisin-rel"/>
</dbReference>
<organism evidence="10 11">
    <name type="scientific">Chrysophaeum taylorii</name>
    <dbReference type="NCBI Taxonomy" id="2483200"/>
    <lineage>
        <taxon>Eukaryota</taxon>
        <taxon>Sar</taxon>
        <taxon>Stramenopiles</taxon>
        <taxon>Ochrophyta</taxon>
        <taxon>Pelagophyceae</taxon>
        <taxon>Pelagomonadales</taxon>
        <taxon>Pelagomonadaceae</taxon>
        <taxon>Chrysophaeum</taxon>
    </lineage>
</organism>
<evidence type="ECO:0000256" key="4">
    <source>
        <dbReference type="ARBA" id="ARBA00022825"/>
    </source>
</evidence>
<dbReference type="Proteomes" id="UP001230188">
    <property type="component" value="Unassembled WGS sequence"/>
</dbReference>
<evidence type="ECO:0000259" key="9">
    <source>
        <dbReference type="Pfam" id="PF00082"/>
    </source>
</evidence>
<keyword evidence="11" id="KW-1185">Reference proteome</keyword>
<dbReference type="InterPro" id="IPR051048">
    <property type="entry name" value="Peptidase_S8/S53_subtilisin"/>
</dbReference>
<dbReference type="EMBL" id="JAQMWT010000633">
    <property type="protein sequence ID" value="KAJ8598849.1"/>
    <property type="molecule type" value="Genomic_DNA"/>
</dbReference>
<dbReference type="PROSITE" id="PS00137">
    <property type="entry name" value="SUBTILASE_HIS"/>
    <property type="match status" value="1"/>
</dbReference>
<feature type="active site" description="Charge relay system" evidence="7">
    <location>
        <position position="105"/>
    </location>
</feature>
<keyword evidence="3 7" id="KW-0378">Hydrolase</keyword>
<dbReference type="EC" id="3.4.21.62" evidence="6"/>
<name>A0AAD7U7T9_9STRA</name>
<dbReference type="AlphaFoldDB" id="A0AAD7U7T9"/>
<accession>A0AAD7U7T9</accession>
<keyword evidence="2 7" id="KW-0645">Protease</keyword>
<keyword evidence="4 7" id="KW-0720">Serine protease</keyword>
<dbReference type="InterPro" id="IPR023828">
    <property type="entry name" value="Peptidase_S8_Ser-AS"/>
</dbReference>
<evidence type="ECO:0000256" key="2">
    <source>
        <dbReference type="ARBA" id="ARBA00022670"/>
    </source>
</evidence>
<dbReference type="InterPro" id="IPR000209">
    <property type="entry name" value="Peptidase_S8/S53_dom"/>
</dbReference>
<feature type="active site" description="Charge relay system" evidence="7">
    <location>
        <position position="165"/>
    </location>
</feature>
<evidence type="ECO:0000256" key="1">
    <source>
        <dbReference type="ARBA" id="ARBA00011073"/>
    </source>
</evidence>
<dbReference type="PRINTS" id="PR00723">
    <property type="entry name" value="SUBTILISIN"/>
</dbReference>
<evidence type="ECO:0000256" key="7">
    <source>
        <dbReference type="PROSITE-ProRule" id="PRU01240"/>
    </source>
</evidence>
<evidence type="ECO:0000256" key="6">
    <source>
        <dbReference type="ARBA" id="ARBA00023619"/>
    </source>
</evidence>
<dbReference type="InterPro" id="IPR022398">
    <property type="entry name" value="Peptidase_S8_His-AS"/>
</dbReference>
<evidence type="ECO:0000256" key="3">
    <source>
        <dbReference type="ARBA" id="ARBA00022801"/>
    </source>
</evidence>
<dbReference type="SUPFAM" id="SSF52743">
    <property type="entry name" value="Subtilisin-like"/>
    <property type="match status" value="1"/>
</dbReference>
<dbReference type="PROSITE" id="PS00136">
    <property type="entry name" value="SUBTILASE_ASP"/>
    <property type="match status" value="1"/>
</dbReference>
<evidence type="ECO:0000313" key="10">
    <source>
        <dbReference type="EMBL" id="KAJ8598849.1"/>
    </source>
</evidence>
<dbReference type="PANTHER" id="PTHR43399">
    <property type="entry name" value="SUBTILISIN-RELATED"/>
    <property type="match status" value="1"/>
</dbReference>
<dbReference type="Pfam" id="PF00082">
    <property type="entry name" value="Peptidase_S8"/>
    <property type="match status" value="1"/>
</dbReference>
<reference evidence="10" key="1">
    <citation type="submission" date="2023-01" db="EMBL/GenBank/DDBJ databases">
        <title>Metagenome sequencing of chrysophaentin producing Chrysophaeum taylorii.</title>
        <authorList>
            <person name="Davison J."/>
            <person name="Bewley C."/>
        </authorList>
    </citation>
    <scope>NUCLEOTIDE SEQUENCE</scope>
    <source>
        <strain evidence="10">NIES-1699</strain>
    </source>
</reference>
<evidence type="ECO:0000313" key="11">
    <source>
        <dbReference type="Proteomes" id="UP001230188"/>
    </source>
</evidence>
<comment type="catalytic activity">
    <reaction evidence="5">
        <text>Hydrolysis of proteins with broad specificity for peptide bonds, and a preference for a large uncharged residue in P1. Hydrolyzes peptide amides.</text>
        <dbReference type="EC" id="3.4.21.62"/>
    </reaction>
</comment>
<evidence type="ECO:0000256" key="8">
    <source>
        <dbReference type="RuleBase" id="RU003355"/>
    </source>
</evidence>
<dbReference type="PROSITE" id="PS00138">
    <property type="entry name" value="SUBTILASE_SER"/>
    <property type="match status" value="1"/>
</dbReference>
<dbReference type="GO" id="GO:0004252">
    <property type="term" value="F:serine-type endopeptidase activity"/>
    <property type="evidence" value="ECO:0007669"/>
    <property type="project" value="UniProtKB-UniRule"/>
</dbReference>
<dbReference type="PANTHER" id="PTHR43399:SF4">
    <property type="entry name" value="CELL WALL-ASSOCIATED PROTEASE"/>
    <property type="match status" value="1"/>
</dbReference>